<dbReference type="Proteomes" id="UP000293345">
    <property type="component" value="Unassembled WGS sequence"/>
</dbReference>
<evidence type="ECO:0000313" key="11">
    <source>
        <dbReference type="Proteomes" id="UP000293345"/>
    </source>
</evidence>
<comment type="subcellular location">
    <subcellularLocation>
        <location evidence="1">Cell membrane</location>
        <topology evidence="1">Multi-pass membrane protein</topology>
    </subcellularLocation>
</comment>
<keyword evidence="6 7" id="KW-0472">Membrane</keyword>
<reference evidence="10 11" key="1">
    <citation type="submission" date="2019-01" db="EMBL/GenBank/DDBJ databases">
        <title>Senegalimassilia sp. nov. KGMB04484 isolated human feces.</title>
        <authorList>
            <person name="Han K.-I."/>
            <person name="Kim J.-S."/>
            <person name="Lee K.C."/>
            <person name="Suh M.K."/>
            <person name="Eom M.K."/>
            <person name="Lee J.H."/>
            <person name="Park S.-H."/>
            <person name="Kang S.W."/>
            <person name="Park J.-E."/>
            <person name="Oh B.S."/>
            <person name="Yu S.Y."/>
            <person name="Choi S.-H."/>
            <person name="Lee D.H."/>
            <person name="Yoon H."/>
            <person name="Kim B.-Y."/>
            <person name="Lee J.H."/>
            <person name="Lee J.-S."/>
        </authorList>
    </citation>
    <scope>NUCLEOTIDE SEQUENCE [LARGE SCALE GENOMIC DNA]</scope>
    <source>
        <strain evidence="10 11">KGMB04484</strain>
    </source>
</reference>
<dbReference type="OrthoDB" id="2360475at2"/>
<dbReference type="Pfam" id="PF02706">
    <property type="entry name" value="Wzz"/>
    <property type="match status" value="1"/>
</dbReference>
<keyword evidence="11" id="KW-1185">Reference proteome</keyword>
<comment type="caution">
    <text evidence="10">The sequence shown here is derived from an EMBL/GenBank/DDBJ whole genome shotgun (WGS) entry which is preliminary data.</text>
</comment>
<feature type="domain" description="Tyrosine-protein kinase G-rich" evidence="9">
    <location>
        <begin position="140"/>
        <end position="188"/>
    </location>
</feature>
<dbReference type="EMBL" id="SDPW01000001">
    <property type="protein sequence ID" value="RXZ54350.1"/>
    <property type="molecule type" value="Genomic_DNA"/>
</dbReference>
<dbReference type="PANTHER" id="PTHR32309:SF13">
    <property type="entry name" value="FERRIC ENTEROBACTIN TRANSPORT PROTEIN FEPE"/>
    <property type="match status" value="1"/>
</dbReference>
<keyword evidence="5 7" id="KW-1133">Transmembrane helix</keyword>
<evidence type="ECO:0000256" key="3">
    <source>
        <dbReference type="ARBA" id="ARBA00022475"/>
    </source>
</evidence>
<protein>
    <submittedName>
        <fullName evidence="10">Lipopolysaccharide biosynthesis protein</fullName>
    </submittedName>
</protein>
<evidence type="ECO:0000256" key="1">
    <source>
        <dbReference type="ARBA" id="ARBA00004651"/>
    </source>
</evidence>
<dbReference type="AlphaFoldDB" id="A0A4Q2K239"/>
<accession>A0A4Q2K239</accession>
<keyword evidence="4 7" id="KW-0812">Transmembrane</keyword>
<name>A0A4Q2K239_9ACTN</name>
<evidence type="ECO:0000259" key="9">
    <source>
        <dbReference type="Pfam" id="PF13807"/>
    </source>
</evidence>
<dbReference type="GO" id="GO:0005886">
    <property type="term" value="C:plasma membrane"/>
    <property type="evidence" value="ECO:0007669"/>
    <property type="project" value="UniProtKB-SubCell"/>
</dbReference>
<sequence>MTLLELLQLMRKHLKLMIILPVACALVAAAVSYTMLPNTYTASTSMYVLAKQTANNSDNGVNYSNLNASQMLANDVSTLLKSDRIASDTAKDLHLDSLKGYSTKVTSETTSRVITLEVTGADPNTAATISNEMASNVSKVAQEVMDVQSVNVIDEATAPTAPSGPNRPMYVAVAFLAGLFIAIAIVVVSDMLNTKVRNADEIEELLGLPVIGRMPAIKGGK</sequence>
<keyword evidence="3" id="KW-1003">Cell membrane</keyword>
<organism evidence="10 11">
    <name type="scientific">Senegalimassilia faecalis</name>
    <dbReference type="NCBI Taxonomy" id="2509433"/>
    <lineage>
        <taxon>Bacteria</taxon>
        <taxon>Bacillati</taxon>
        <taxon>Actinomycetota</taxon>
        <taxon>Coriobacteriia</taxon>
        <taxon>Coriobacteriales</taxon>
        <taxon>Coriobacteriaceae</taxon>
        <taxon>Senegalimassilia</taxon>
    </lineage>
</organism>
<dbReference type="Pfam" id="PF13807">
    <property type="entry name" value="GNVR"/>
    <property type="match status" value="1"/>
</dbReference>
<evidence type="ECO:0000256" key="7">
    <source>
        <dbReference type="SAM" id="Phobius"/>
    </source>
</evidence>
<comment type="similarity">
    <text evidence="2">Belongs to the CpsC/CapA family.</text>
</comment>
<feature type="transmembrane region" description="Helical" evidence="7">
    <location>
        <begin position="16"/>
        <end position="36"/>
    </location>
</feature>
<dbReference type="PANTHER" id="PTHR32309">
    <property type="entry name" value="TYROSINE-PROTEIN KINASE"/>
    <property type="match status" value="1"/>
</dbReference>
<gene>
    <name evidence="10" type="ORF">ET524_07570</name>
</gene>
<evidence type="ECO:0000256" key="4">
    <source>
        <dbReference type="ARBA" id="ARBA00022692"/>
    </source>
</evidence>
<dbReference type="RefSeq" id="WP_129424634.1">
    <property type="nucleotide sequence ID" value="NZ_SDPW01000001.1"/>
</dbReference>
<evidence type="ECO:0000256" key="6">
    <source>
        <dbReference type="ARBA" id="ARBA00023136"/>
    </source>
</evidence>
<dbReference type="GO" id="GO:0004713">
    <property type="term" value="F:protein tyrosine kinase activity"/>
    <property type="evidence" value="ECO:0007669"/>
    <property type="project" value="TreeGrafter"/>
</dbReference>
<evidence type="ECO:0000256" key="2">
    <source>
        <dbReference type="ARBA" id="ARBA00006683"/>
    </source>
</evidence>
<dbReference type="InterPro" id="IPR032807">
    <property type="entry name" value="GNVR"/>
</dbReference>
<dbReference type="InterPro" id="IPR003856">
    <property type="entry name" value="LPS_length_determ_N"/>
</dbReference>
<dbReference type="InterPro" id="IPR050445">
    <property type="entry name" value="Bact_polysacc_biosynth/exp"/>
</dbReference>
<evidence type="ECO:0000259" key="8">
    <source>
        <dbReference type="Pfam" id="PF02706"/>
    </source>
</evidence>
<feature type="domain" description="Polysaccharide chain length determinant N-terminal" evidence="8">
    <location>
        <begin position="2"/>
        <end position="93"/>
    </location>
</feature>
<feature type="transmembrane region" description="Helical" evidence="7">
    <location>
        <begin position="169"/>
        <end position="188"/>
    </location>
</feature>
<evidence type="ECO:0000256" key="5">
    <source>
        <dbReference type="ARBA" id="ARBA00022989"/>
    </source>
</evidence>
<evidence type="ECO:0000313" key="10">
    <source>
        <dbReference type="EMBL" id="RXZ54350.1"/>
    </source>
</evidence>
<proteinExistence type="inferred from homology"/>